<gene>
    <name evidence="4" type="ORF">FA10DRAFT_301431</name>
</gene>
<keyword evidence="5" id="KW-1185">Reference proteome</keyword>
<dbReference type="PANTHER" id="PTHR19836">
    <property type="entry name" value="30S RIBOSOMAL PROTEIN S14"/>
    <property type="match status" value="1"/>
</dbReference>
<keyword evidence="4" id="KW-0238">DNA-binding</keyword>
<dbReference type="GO" id="GO:0003677">
    <property type="term" value="F:DNA binding"/>
    <property type="evidence" value="ECO:0007669"/>
    <property type="project" value="UniProtKB-KW"/>
</dbReference>
<dbReference type="OrthoDB" id="413436at2759"/>
<dbReference type="RefSeq" id="XP_025377351.1">
    <property type="nucleotide sequence ID" value="XM_025524985.1"/>
</dbReference>
<organism evidence="4 5">
    <name type="scientific">Acaromyces ingoldii</name>
    <dbReference type="NCBI Taxonomy" id="215250"/>
    <lineage>
        <taxon>Eukaryota</taxon>
        <taxon>Fungi</taxon>
        <taxon>Dikarya</taxon>
        <taxon>Basidiomycota</taxon>
        <taxon>Ustilaginomycotina</taxon>
        <taxon>Exobasidiomycetes</taxon>
        <taxon>Exobasidiales</taxon>
        <taxon>Cryptobasidiaceae</taxon>
        <taxon>Acaromyces</taxon>
    </lineage>
</organism>
<dbReference type="PANTHER" id="PTHR19836:SF19">
    <property type="entry name" value="SMALL RIBOSOMAL SUBUNIT PROTEIN US14M"/>
    <property type="match status" value="1"/>
</dbReference>
<evidence type="ECO:0000256" key="2">
    <source>
        <dbReference type="ARBA" id="ARBA00022980"/>
    </source>
</evidence>
<comment type="similarity">
    <text evidence="1">Belongs to the universal ribosomal protein uS14 family.</text>
</comment>
<dbReference type="InterPro" id="IPR001209">
    <property type="entry name" value="Ribosomal_uS14"/>
</dbReference>
<proteinExistence type="inferred from homology"/>
<evidence type="ECO:0000256" key="3">
    <source>
        <dbReference type="ARBA" id="ARBA00023274"/>
    </source>
</evidence>
<dbReference type="InParanoid" id="A0A316YQ35"/>
<dbReference type="GeneID" id="37046901"/>
<name>A0A316YQ35_9BASI</name>
<dbReference type="FunCoup" id="A0A316YQ35">
    <property type="interactions" value="185"/>
</dbReference>
<evidence type="ECO:0000313" key="5">
    <source>
        <dbReference type="Proteomes" id="UP000245768"/>
    </source>
</evidence>
<evidence type="ECO:0000256" key="1">
    <source>
        <dbReference type="ARBA" id="ARBA00009083"/>
    </source>
</evidence>
<protein>
    <submittedName>
        <fullName evidence="4">Glucocorticoid receptor-like (DNA-binding domain)</fullName>
    </submittedName>
</protein>
<keyword evidence="2" id="KW-0689">Ribosomal protein</keyword>
<dbReference type="EMBL" id="KZ819636">
    <property type="protein sequence ID" value="PWN90153.1"/>
    <property type="molecule type" value="Genomic_DNA"/>
</dbReference>
<reference evidence="4 5" key="1">
    <citation type="journal article" date="2018" name="Mol. Biol. Evol.">
        <title>Broad Genomic Sampling Reveals a Smut Pathogenic Ancestry of the Fungal Clade Ustilaginomycotina.</title>
        <authorList>
            <person name="Kijpornyongpan T."/>
            <person name="Mondo S.J."/>
            <person name="Barry K."/>
            <person name="Sandor L."/>
            <person name="Lee J."/>
            <person name="Lipzen A."/>
            <person name="Pangilinan J."/>
            <person name="LaButti K."/>
            <person name="Hainaut M."/>
            <person name="Henrissat B."/>
            <person name="Grigoriev I.V."/>
            <person name="Spatafora J.W."/>
            <person name="Aime M.C."/>
        </authorList>
    </citation>
    <scope>NUCLEOTIDE SEQUENCE [LARGE SCALE GENOMIC DNA]</scope>
    <source>
        <strain evidence="4 5">MCA 4198</strain>
    </source>
</reference>
<evidence type="ECO:0000313" key="4">
    <source>
        <dbReference type="EMBL" id="PWN90153.1"/>
    </source>
</evidence>
<dbReference type="AlphaFoldDB" id="A0A316YQ35"/>
<dbReference type="GO" id="GO:0006412">
    <property type="term" value="P:translation"/>
    <property type="evidence" value="ECO:0007669"/>
    <property type="project" value="InterPro"/>
</dbReference>
<dbReference type="FunFam" id="1.10.287.1480:FF:000001">
    <property type="entry name" value="30S ribosomal protein S14"/>
    <property type="match status" value="1"/>
</dbReference>
<dbReference type="InterPro" id="IPR018271">
    <property type="entry name" value="Ribosomal_uS14_CS"/>
</dbReference>
<dbReference type="GO" id="GO:0005763">
    <property type="term" value="C:mitochondrial small ribosomal subunit"/>
    <property type="evidence" value="ECO:0007669"/>
    <property type="project" value="TreeGrafter"/>
</dbReference>
<dbReference type="SUPFAM" id="SSF57716">
    <property type="entry name" value="Glucocorticoid receptor-like (DNA-binding domain)"/>
    <property type="match status" value="1"/>
</dbReference>
<dbReference type="Gene3D" id="1.10.287.1480">
    <property type="match status" value="1"/>
</dbReference>
<dbReference type="GO" id="GO:0003735">
    <property type="term" value="F:structural constituent of ribosome"/>
    <property type="evidence" value="ECO:0007669"/>
    <property type="project" value="InterPro"/>
</dbReference>
<sequence>MPLRPNARVLRDMSKRQAVTSHELLRRAFKFVARNTTLPFRVRHQAQLQLNQFPPKSRPTMVKERCIETGRGRGIITEFGLCRYQFRQKALAGEIAGVHKASW</sequence>
<keyword evidence="4" id="KW-0675">Receptor</keyword>
<dbReference type="STRING" id="215250.A0A316YQ35"/>
<keyword evidence="3" id="KW-0687">Ribonucleoprotein</keyword>
<dbReference type="PROSITE" id="PS00527">
    <property type="entry name" value="RIBOSOMAL_S14"/>
    <property type="match status" value="1"/>
</dbReference>
<dbReference type="Proteomes" id="UP000245768">
    <property type="component" value="Unassembled WGS sequence"/>
</dbReference>
<dbReference type="Pfam" id="PF00253">
    <property type="entry name" value="Ribosomal_S14"/>
    <property type="match status" value="1"/>
</dbReference>
<accession>A0A316YQ35</accession>